<evidence type="ECO:0000313" key="2">
    <source>
        <dbReference type="EMBL" id="RXH68716.1"/>
    </source>
</evidence>
<feature type="compositionally biased region" description="Low complexity" evidence="1">
    <location>
        <begin position="1"/>
        <end position="25"/>
    </location>
</feature>
<evidence type="ECO:0000256" key="1">
    <source>
        <dbReference type="SAM" id="MobiDB-lite"/>
    </source>
</evidence>
<reference evidence="2 3" key="1">
    <citation type="submission" date="2018-10" db="EMBL/GenBank/DDBJ databases">
        <title>A high-quality apple genome assembly.</title>
        <authorList>
            <person name="Hu J."/>
        </authorList>
    </citation>
    <scope>NUCLEOTIDE SEQUENCE [LARGE SCALE GENOMIC DNA]</scope>
    <source>
        <strain evidence="3">cv. HFTH1</strain>
        <tissue evidence="2">Young leaf</tissue>
    </source>
</reference>
<name>A0A498HB93_MALDO</name>
<feature type="region of interest" description="Disordered" evidence="1">
    <location>
        <begin position="1"/>
        <end position="30"/>
    </location>
</feature>
<protein>
    <submittedName>
        <fullName evidence="2">Uncharacterized protein</fullName>
    </submittedName>
</protein>
<feature type="region of interest" description="Disordered" evidence="1">
    <location>
        <begin position="59"/>
        <end position="90"/>
    </location>
</feature>
<accession>A0A498HB93</accession>
<feature type="compositionally biased region" description="Polar residues" evidence="1">
    <location>
        <begin position="75"/>
        <end position="90"/>
    </location>
</feature>
<comment type="caution">
    <text evidence="2">The sequence shown here is derived from an EMBL/GenBank/DDBJ whole genome shotgun (WGS) entry which is preliminary data.</text>
</comment>
<keyword evidence="3" id="KW-1185">Reference proteome</keyword>
<dbReference type="Proteomes" id="UP000290289">
    <property type="component" value="Chromosome 17"/>
</dbReference>
<dbReference type="EMBL" id="RDQH01000343">
    <property type="protein sequence ID" value="RXH68716.1"/>
    <property type="molecule type" value="Genomic_DNA"/>
</dbReference>
<organism evidence="2 3">
    <name type="scientific">Malus domestica</name>
    <name type="common">Apple</name>
    <name type="synonym">Pyrus malus</name>
    <dbReference type="NCBI Taxonomy" id="3750"/>
    <lineage>
        <taxon>Eukaryota</taxon>
        <taxon>Viridiplantae</taxon>
        <taxon>Streptophyta</taxon>
        <taxon>Embryophyta</taxon>
        <taxon>Tracheophyta</taxon>
        <taxon>Spermatophyta</taxon>
        <taxon>Magnoliopsida</taxon>
        <taxon>eudicotyledons</taxon>
        <taxon>Gunneridae</taxon>
        <taxon>Pentapetalae</taxon>
        <taxon>rosids</taxon>
        <taxon>fabids</taxon>
        <taxon>Rosales</taxon>
        <taxon>Rosaceae</taxon>
        <taxon>Amygdaloideae</taxon>
        <taxon>Maleae</taxon>
        <taxon>Malus</taxon>
    </lineage>
</organism>
<dbReference type="AlphaFoldDB" id="A0A498HB93"/>
<sequence>MTSTPSPMATPSPTTTPTTAATAPAEMDHRSVNLVDPAGLPVPQVQALSNSLVAMPVSARCTHRRPRTTDEMLPSGSTTDALGTQPGIQS</sequence>
<proteinExistence type="predicted"/>
<gene>
    <name evidence="2" type="ORF">DVH24_031049</name>
</gene>
<evidence type="ECO:0000313" key="3">
    <source>
        <dbReference type="Proteomes" id="UP000290289"/>
    </source>
</evidence>